<dbReference type="InterPro" id="IPR014464">
    <property type="entry name" value="CvfB_fam"/>
</dbReference>
<evidence type="ECO:0000259" key="2">
    <source>
        <dbReference type="Pfam" id="PF13509"/>
    </source>
</evidence>
<dbReference type="eggNOG" id="COG2996">
    <property type="taxonomic scope" value="Bacteria"/>
</dbReference>
<accession>Q6ARR1</accession>
<feature type="domain" description="Conserved virulence factor B first S1" evidence="2">
    <location>
        <begin position="70"/>
        <end position="127"/>
    </location>
</feature>
<name>Q6ARR1_DESPS</name>
<evidence type="ECO:0008006" key="6">
    <source>
        <dbReference type="Google" id="ProtNLM"/>
    </source>
</evidence>
<sequence length="276" mass="31014">MVQIGKINKLRIKEIESGAIQLDGGESGNILLKGNRAAQKHCLGDDIDVFVYLDKEQCLVATTQKPYAIVGEFAKLTVVATTKAGAYLSWGLADDLFVPKSEQQGNMLEGEVYVVFLLLSEKNNRIIASSKLDKYLNKEPHEYVEREEVELLIYAKSELGYSAIVNNSHIGMIYENEVFRKLVIGQQLKGYIKKIRDDFKIDLRLQQTGYRGMDDVSQNILNKIKYCGGMVTVTDKSLPEDIYDLFGVSKKVFKKAIGSLYKQKLIILDSDGIKLS</sequence>
<dbReference type="KEGG" id="dps:DP0235"/>
<dbReference type="InterPro" id="IPR039566">
    <property type="entry name" value="CvfB_S1_st"/>
</dbReference>
<proteinExistence type="inferred from homology"/>
<dbReference type="Proteomes" id="UP000000602">
    <property type="component" value="Chromosome"/>
</dbReference>
<evidence type="ECO:0000256" key="1">
    <source>
        <dbReference type="PIRNR" id="PIRNR012524"/>
    </source>
</evidence>
<dbReference type="RefSeq" id="WP_011187480.1">
    <property type="nucleotide sequence ID" value="NC_006138.1"/>
</dbReference>
<dbReference type="PANTHER" id="PTHR37296">
    <property type="entry name" value="CONSERVED VIRULENCE FACTOR B"/>
    <property type="match status" value="1"/>
</dbReference>
<evidence type="ECO:0000313" key="5">
    <source>
        <dbReference type="Proteomes" id="UP000000602"/>
    </source>
</evidence>
<dbReference type="Pfam" id="PF13509">
    <property type="entry name" value="S1_2"/>
    <property type="match status" value="2"/>
</dbReference>
<keyword evidence="5" id="KW-1185">Reference proteome</keyword>
<reference evidence="5" key="1">
    <citation type="journal article" date="2004" name="Environ. Microbiol.">
        <title>The genome of Desulfotalea psychrophila, a sulfate-reducing bacterium from permanently cold Arctic sediments.</title>
        <authorList>
            <person name="Rabus R."/>
            <person name="Ruepp A."/>
            <person name="Frickey T."/>
            <person name="Rattei T."/>
            <person name="Fartmann B."/>
            <person name="Stark M."/>
            <person name="Bauer M."/>
            <person name="Zibat A."/>
            <person name="Lombardot T."/>
            <person name="Becker I."/>
            <person name="Amann J."/>
            <person name="Gellner K."/>
            <person name="Teeling H."/>
            <person name="Leuschner W.D."/>
            <person name="Gloeckner F.-O."/>
            <person name="Lupas A.N."/>
            <person name="Amann R."/>
            <person name="Klenk H.-P."/>
        </authorList>
    </citation>
    <scope>NUCLEOTIDE SEQUENCE [LARGE SCALE GENOMIC DNA]</scope>
    <source>
        <strain evidence="5">DSM 12343 / LSv54</strain>
    </source>
</reference>
<dbReference type="InterPro" id="IPR036388">
    <property type="entry name" value="WH-like_DNA-bd_sf"/>
</dbReference>
<dbReference type="PANTHER" id="PTHR37296:SF1">
    <property type="entry name" value="CONSERVED VIRULENCE FACTOR B"/>
    <property type="match status" value="1"/>
</dbReference>
<evidence type="ECO:0000259" key="3">
    <source>
        <dbReference type="Pfam" id="PF17783"/>
    </source>
</evidence>
<dbReference type="PIRSF" id="PIRSF012524">
    <property type="entry name" value="YitL_S1"/>
    <property type="match status" value="1"/>
</dbReference>
<dbReference type="Gene3D" id="1.10.10.10">
    <property type="entry name" value="Winged helix-like DNA-binding domain superfamily/Winged helix DNA-binding domain"/>
    <property type="match status" value="1"/>
</dbReference>
<feature type="domain" description="Conserved virulence factor B-like winged helix" evidence="3">
    <location>
        <begin position="218"/>
        <end position="275"/>
    </location>
</feature>
<protein>
    <recommendedName>
        <fullName evidence="6">GntR family transcriptional regulator</fullName>
    </recommendedName>
</protein>
<dbReference type="EMBL" id="CR522870">
    <property type="protein sequence ID" value="CAG34964.1"/>
    <property type="molecule type" value="Genomic_DNA"/>
</dbReference>
<evidence type="ECO:0000313" key="4">
    <source>
        <dbReference type="EMBL" id="CAG34964.1"/>
    </source>
</evidence>
<dbReference type="InterPro" id="IPR040764">
    <property type="entry name" value="CvfB_WH"/>
</dbReference>
<gene>
    <name evidence="4" type="ordered locus">DP0235</name>
</gene>
<feature type="domain" description="Conserved virulence factor B first S1" evidence="2">
    <location>
        <begin position="4"/>
        <end position="64"/>
    </location>
</feature>
<dbReference type="AlphaFoldDB" id="Q6ARR1"/>
<dbReference type="HOGENOM" id="CLU_064885_1_0_7"/>
<organism evidence="4 5">
    <name type="scientific">Desulfotalea psychrophila (strain LSv54 / DSM 12343)</name>
    <dbReference type="NCBI Taxonomy" id="177439"/>
    <lineage>
        <taxon>Bacteria</taxon>
        <taxon>Pseudomonadati</taxon>
        <taxon>Thermodesulfobacteriota</taxon>
        <taxon>Desulfobulbia</taxon>
        <taxon>Desulfobulbales</taxon>
        <taxon>Desulfocapsaceae</taxon>
        <taxon>Desulfotalea</taxon>
    </lineage>
</organism>
<comment type="similarity">
    <text evidence="1">Belongs to the CvfB family.</text>
</comment>
<dbReference type="Pfam" id="PF17783">
    <property type="entry name" value="WHD_CvfB"/>
    <property type="match status" value="1"/>
</dbReference>
<dbReference type="OrthoDB" id="9801597at2"/>